<dbReference type="Pfam" id="PF02511">
    <property type="entry name" value="Thy1"/>
    <property type="match status" value="1"/>
</dbReference>
<keyword evidence="5 7" id="KW-0808">Transferase</keyword>
<name>A0A1I2R7A6_9ACTN</name>
<keyword evidence="4 5" id="KW-0274">FAD</keyword>
<dbReference type="GO" id="GO:0006231">
    <property type="term" value="P:dTMP biosynthetic process"/>
    <property type="evidence" value="ECO:0007669"/>
    <property type="project" value="UniProtKB-UniRule"/>
</dbReference>
<evidence type="ECO:0000313" key="8">
    <source>
        <dbReference type="EMBL" id="SFG36595.1"/>
    </source>
</evidence>
<keyword evidence="2 5" id="KW-0285">Flavoprotein</keyword>
<evidence type="ECO:0000256" key="1">
    <source>
        <dbReference type="ARBA" id="ARBA00022603"/>
    </source>
</evidence>
<dbReference type="AlphaFoldDB" id="A0A1I2R7A6"/>
<sequence>MGGATAATGVDARTEDQAVRGEGSEPVEPTDKAAEGDMAAEVDGVAAEFRDDVSVELVRSAARDADVLFAARVSTKGEQSLDDVEADAERSAGLINYLMRSRHGSPFEHNSMTFYVHAPIFVFRELMRHRIASYNEESGRYRELGPVFYVPGPERRLVQEGKPGHYRFVSGTPEQHALVERETREQCTRAYASYQRMLAAGVAREVARIVLPLTIYSSAYVTVNARSLMNILSLRTSREESAVPSYPQREIEMVAERMEEEWARLMPLSHAAFVRNGRVSP</sequence>
<accession>A0A1I2R7A6</accession>
<evidence type="ECO:0000313" key="7">
    <source>
        <dbReference type="EMBL" id="NYH82327.1"/>
    </source>
</evidence>
<comment type="function">
    <text evidence="5">Catalyzes the reductive methylation of 2'-deoxyuridine-5'-monophosphate (dUMP) to 2'-deoxythymidine-5'-monophosphate (dTMP) while utilizing 5,10-methylenetetrahydrofolate (mTHF) as the methyl donor, and NADPH and FADH(2) as the reductant.</text>
</comment>
<dbReference type="GO" id="GO:0050797">
    <property type="term" value="F:thymidylate synthase (FAD) activity"/>
    <property type="evidence" value="ECO:0007669"/>
    <property type="project" value="UniProtKB-UniRule"/>
</dbReference>
<evidence type="ECO:0000256" key="2">
    <source>
        <dbReference type="ARBA" id="ARBA00022630"/>
    </source>
</evidence>
<protein>
    <recommendedName>
        <fullName evidence="5">Flavin-dependent thymidylate synthase</fullName>
        <shortName evidence="5">FDTS</shortName>
        <ecNumber evidence="5">2.1.1.148</ecNumber>
    </recommendedName>
    <alternativeName>
        <fullName evidence="5">FAD-dependent thymidylate synthase</fullName>
    </alternativeName>
    <alternativeName>
        <fullName evidence="5">Thymidylate synthase ThyX</fullName>
        <shortName evidence="5">TS</shortName>
        <shortName evidence="5">TSase</shortName>
    </alternativeName>
</protein>
<dbReference type="EMBL" id="JACBZA010000001">
    <property type="protein sequence ID" value="NYH82327.1"/>
    <property type="molecule type" value="Genomic_DNA"/>
</dbReference>
<comment type="similarity">
    <text evidence="5">Belongs to the thymidylate synthase ThyX family.</text>
</comment>
<dbReference type="InterPro" id="IPR003669">
    <property type="entry name" value="Thymidylate_synthase_ThyX"/>
</dbReference>
<feature type="binding site" description="in other chain" evidence="5">
    <location>
        <begin position="136"/>
        <end position="140"/>
    </location>
    <ligand>
        <name>dUMP</name>
        <dbReference type="ChEBI" id="CHEBI:246422"/>
        <note>ligand shared between dimeric partners</note>
    </ligand>
</feature>
<feature type="binding site" description="in other chain" evidence="5">
    <location>
        <position position="208"/>
    </location>
    <ligand>
        <name>dUMP</name>
        <dbReference type="ChEBI" id="CHEBI:246422"/>
        <note>ligand shared between dimeric partners</note>
    </ligand>
</feature>
<dbReference type="GO" id="GO:0032259">
    <property type="term" value="P:methylation"/>
    <property type="evidence" value="ECO:0007669"/>
    <property type="project" value="UniProtKB-KW"/>
</dbReference>
<feature type="binding site" evidence="5">
    <location>
        <position position="105"/>
    </location>
    <ligand>
        <name>FAD</name>
        <dbReference type="ChEBI" id="CHEBI:57692"/>
        <note>ligand shared between neighboring subunits</note>
    </ligand>
</feature>
<dbReference type="NCBIfam" id="TIGR02170">
    <property type="entry name" value="thyX"/>
    <property type="match status" value="1"/>
</dbReference>
<comment type="subunit">
    <text evidence="5">Homotetramer.</text>
</comment>
<keyword evidence="1 5" id="KW-0489">Methyltransferase</keyword>
<feature type="compositionally biased region" description="Basic and acidic residues" evidence="6">
    <location>
        <begin position="12"/>
        <end position="35"/>
    </location>
</feature>
<dbReference type="PANTHER" id="PTHR34934">
    <property type="entry name" value="FLAVIN-DEPENDENT THYMIDYLATE SYNTHASE"/>
    <property type="match status" value="1"/>
</dbReference>
<evidence type="ECO:0000256" key="6">
    <source>
        <dbReference type="SAM" id="MobiDB-lite"/>
    </source>
</evidence>
<evidence type="ECO:0000256" key="5">
    <source>
        <dbReference type="HAMAP-Rule" id="MF_01408"/>
    </source>
</evidence>
<dbReference type="GO" id="GO:0070402">
    <property type="term" value="F:NADPH binding"/>
    <property type="evidence" value="ECO:0007669"/>
    <property type="project" value="TreeGrafter"/>
</dbReference>
<reference evidence="7 10" key="2">
    <citation type="submission" date="2020-07" db="EMBL/GenBank/DDBJ databases">
        <title>Sequencing the genomes of 1000 actinobacteria strains.</title>
        <authorList>
            <person name="Klenk H.-P."/>
        </authorList>
    </citation>
    <scope>NUCLEOTIDE SEQUENCE [LARGE SCALE GENOMIC DNA]</scope>
    <source>
        <strain evidence="7 10">DSM 45117</strain>
    </source>
</reference>
<feature type="binding site" evidence="5">
    <location>
        <begin position="125"/>
        <end position="128"/>
    </location>
    <ligand>
        <name>dUMP</name>
        <dbReference type="ChEBI" id="CHEBI:246422"/>
        <note>ligand shared between dimeric partners</note>
    </ligand>
</feature>
<dbReference type="STRING" id="504797.SAMN05421678_105267"/>
<keyword evidence="10" id="KW-1185">Reference proteome</keyword>
<comment type="catalytic activity">
    <reaction evidence="5">
        <text>dUMP + (6R)-5,10-methylene-5,6,7,8-tetrahydrofolate + NADPH + H(+) = dTMP + (6S)-5,6,7,8-tetrahydrofolate + NADP(+)</text>
        <dbReference type="Rhea" id="RHEA:29043"/>
        <dbReference type="ChEBI" id="CHEBI:15378"/>
        <dbReference type="ChEBI" id="CHEBI:15636"/>
        <dbReference type="ChEBI" id="CHEBI:57453"/>
        <dbReference type="ChEBI" id="CHEBI:57783"/>
        <dbReference type="ChEBI" id="CHEBI:58349"/>
        <dbReference type="ChEBI" id="CHEBI:63528"/>
        <dbReference type="ChEBI" id="CHEBI:246422"/>
        <dbReference type="EC" id="2.1.1.148"/>
    </reaction>
</comment>
<dbReference type="EC" id="2.1.1.148" evidence="5"/>
<dbReference type="Gene3D" id="3.30.1360.170">
    <property type="match status" value="1"/>
</dbReference>
<feature type="binding site" evidence="5">
    <location>
        <begin position="128"/>
        <end position="130"/>
    </location>
    <ligand>
        <name>FAD</name>
        <dbReference type="ChEBI" id="CHEBI:57692"/>
        <note>ligand shared between neighboring subunits</note>
    </ligand>
</feature>
<comment type="cofactor">
    <cofactor evidence="5">
        <name>FAD</name>
        <dbReference type="ChEBI" id="CHEBI:57692"/>
    </cofactor>
    <text evidence="5">Binds 4 FAD per tetramer. Each FAD binding site is formed by three monomers.</text>
</comment>
<evidence type="ECO:0000256" key="3">
    <source>
        <dbReference type="ARBA" id="ARBA00022727"/>
    </source>
</evidence>
<dbReference type="PROSITE" id="PS51331">
    <property type="entry name" value="THYX"/>
    <property type="match status" value="1"/>
</dbReference>
<dbReference type="CDD" id="cd20175">
    <property type="entry name" value="ThyX"/>
    <property type="match status" value="1"/>
</dbReference>
<dbReference type="RefSeq" id="WP_237768731.1">
    <property type="nucleotide sequence ID" value="NZ_FOOI01000005.1"/>
</dbReference>
<dbReference type="EMBL" id="FOOI01000005">
    <property type="protein sequence ID" value="SFG36595.1"/>
    <property type="molecule type" value="Genomic_DNA"/>
</dbReference>
<dbReference type="GO" id="GO:0050660">
    <property type="term" value="F:flavin adenine dinucleotide binding"/>
    <property type="evidence" value="ECO:0007669"/>
    <property type="project" value="UniProtKB-UniRule"/>
</dbReference>
<feature type="binding site" evidence="5">
    <location>
        <position position="235"/>
    </location>
    <ligand>
        <name>dUMP</name>
        <dbReference type="ChEBI" id="CHEBI:246422"/>
        <note>ligand shared between dimeric partners</note>
    </ligand>
</feature>
<dbReference type="PANTHER" id="PTHR34934:SF1">
    <property type="entry name" value="FLAVIN-DEPENDENT THYMIDYLATE SYNTHASE"/>
    <property type="match status" value="1"/>
</dbReference>
<feature type="active site" description="Involved in ionization of N3 of dUMP, leading to its activation" evidence="5">
    <location>
        <position position="235"/>
    </location>
</feature>
<feature type="binding site" evidence="5">
    <location>
        <position position="136"/>
    </location>
    <ligand>
        <name>FAD</name>
        <dbReference type="ChEBI" id="CHEBI:57692"/>
        <note>ligand shared between neighboring subunits</note>
    </ligand>
</feature>
<feature type="binding site" evidence="5">
    <location>
        <position position="230"/>
    </location>
    <ligand>
        <name>FAD</name>
        <dbReference type="ChEBI" id="CHEBI:57692"/>
        <note>ligand shared between neighboring subunits</note>
    </ligand>
</feature>
<organism evidence="8 9">
    <name type="scientific">Actinopolymorpha cephalotaxi</name>
    <dbReference type="NCBI Taxonomy" id="504797"/>
    <lineage>
        <taxon>Bacteria</taxon>
        <taxon>Bacillati</taxon>
        <taxon>Actinomycetota</taxon>
        <taxon>Actinomycetes</taxon>
        <taxon>Propionibacteriales</taxon>
        <taxon>Actinopolymorphaceae</taxon>
        <taxon>Actinopolymorpha</taxon>
    </lineage>
</organism>
<feature type="binding site" evidence="5">
    <location>
        <begin position="224"/>
        <end position="226"/>
    </location>
    <ligand>
        <name>FAD</name>
        <dbReference type="ChEBI" id="CHEBI:57692"/>
        <note>ligand shared between neighboring subunits</note>
    </ligand>
</feature>
<comment type="pathway">
    <text evidence="5">Pyrimidine metabolism; dTTP biosynthesis.</text>
</comment>
<gene>
    <name evidence="5" type="primary">thyX</name>
    <name evidence="7" type="ORF">FHR37_001178</name>
    <name evidence="8" type="ORF">SAMN05421678_105267</name>
</gene>
<dbReference type="SUPFAM" id="SSF69796">
    <property type="entry name" value="Thymidylate synthase-complementing protein Thy1"/>
    <property type="match status" value="1"/>
</dbReference>
<dbReference type="GO" id="GO:0004799">
    <property type="term" value="F:thymidylate synthase activity"/>
    <property type="evidence" value="ECO:0007669"/>
    <property type="project" value="TreeGrafter"/>
</dbReference>
<dbReference type="HAMAP" id="MF_01408">
    <property type="entry name" value="ThyX"/>
    <property type="match status" value="1"/>
</dbReference>
<proteinExistence type="inferred from homology"/>
<evidence type="ECO:0000256" key="4">
    <source>
        <dbReference type="ARBA" id="ARBA00022827"/>
    </source>
</evidence>
<reference evidence="8 9" key="1">
    <citation type="submission" date="2016-10" db="EMBL/GenBank/DDBJ databases">
        <authorList>
            <person name="de Groot N.N."/>
        </authorList>
    </citation>
    <scope>NUCLEOTIDE SEQUENCE [LARGE SCALE GENOMIC DNA]</scope>
    <source>
        <strain evidence="8 9">CPCC 202808</strain>
    </source>
</reference>
<evidence type="ECO:0000313" key="9">
    <source>
        <dbReference type="Proteomes" id="UP000199052"/>
    </source>
</evidence>
<dbReference type="InterPro" id="IPR036098">
    <property type="entry name" value="Thymidylate_synthase_ThyX_sf"/>
</dbReference>
<keyword evidence="3 5" id="KW-0545">Nucleotide biosynthesis</keyword>
<dbReference type="UniPathway" id="UPA00575"/>
<dbReference type="Proteomes" id="UP000199052">
    <property type="component" value="Unassembled WGS sequence"/>
</dbReference>
<keyword evidence="5" id="KW-0521">NADP</keyword>
<evidence type="ECO:0000313" key="10">
    <source>
        <dbReference type="Proteomes" id="UP000533017"/>
    </source>
</evidence>
<dbReference type="GO" id="GO:0006235">
    <property type="term" value="P:dTTP biosynthetic process"/>
    <property type="evidence" value="ECO:0007669"/>
    <property type="project" value="UniProtKB-UniRule"/>
</dbReference>
<dbReference type="Proteomes" id="UP000533017">
    <property type="component" value="Unassembled WGS sequence"/>
</dbReference>
<feature type="region of interest" description="Disordered" evidence="6">
    <location>
        <begin position="1"/>
        <end position="37"/>
    </location>
</feature>